<dbReference type="PANTHER" id="PTHR43747:SF4">
    <property type="entry name" value="FLAVIN-DEPENDENT TRYPTOPHAN HALOGENASE"/>
    <property type="match status" value="1"/>
</dbReference>
<accession>A0ABV9Y2N1</accession>
<proteinExistence type="inferred from homology"/>
<evidence type="ECO:0000313" key="3">
    <source>
        <dbReference type="Proteomes" id="UP001595833"/>
    </source>
</evidence>
<reference evidence="3" key="1">
    <citation type="journal article" date="2019" name="Int. J. Syst. Evol. Microbiol.">
        <title>The Global Catalogue of Microorganisms (GCM) 10K type strain sequencing project: providing services to taxonomists for standard genome sequencing and annotation.</title>
        <authorList>
            <consortium name="The Broad Institute Genomics Platform"/>
            <consortium name="The Broad Institute Genome Sequencing Center for Infectious Disease"/>
            <person name="Wu L."/>
            <person name="Ma J."/>
        </authorList>
    </citation>
    <scope>NUCLEOTIDE SEQUENCE [LARGE SCALE GENOMIC DNA]</scope>
    <source>
        <strain evidence="3">KCTC 12848</strain>
    </source>
</reference>
<dbReference type="InterPro" id="IPR036188">
    <property type="entry name" value="FAD/NAD-bd_sf"/>
</dbReference>
<dbReference type="Pfam" id="PF04820">
    <property type="entry name" value="Trp_halogenase"/>
    <property type="match status" value="1"/>
</dbReference>
<dbReference type="Gene3D" id="3.50.50.60">
    <property type="entry name" value="FAD/NAD(P)-binding domain"/>
    <property type="match status" value="1"/>
</dbReference>
<dbReference type="Proteomes" id="UP001595833">
    <property type="component" value="Unassembled WGS sequence"/>
</dbReference>
<evidence type="ECO:0000256" key="1">
    <source>
        <dbReference type="ARBA" id="ARBA00038396"/>
    </source>
</evidence>
<dbReference type="InterPro" id="IPR006905">
    <property type="entry name" value="Flavin_halogenase"/>
</dbReference>
<dbReference type="EMBL" id="JBHSJB010000017">
    <property type="protein sequence ID" value="MFC5055772.1"/>
    <property type="molecule type" value="Genomic_DNA"/>
</dbReference>
<gene>
    <name evidence="2" type="ORF">ACFPFM_18665</name>
</gene>
<dbReference type="SUPFAM" id="SSF51905">
    <property type="entry name" value="FAD/NAD(P)-binding domain"/>
    <property type="match status" value="1"/>
</dbReference>
<comment type="caution">
    <text evidence="2">The sequence shown here is derived from an EMBL/GenBank/DDBJ whole genome shotgun (WGS) entry which is preliminary data.</text>
</comment>
<dbReference type="RefSeq" id="WP_344041762.1">
    <property type="nucleotide sequence ID" value="NZ_BAAAKE010000030.1"/>
</dbReference>
<dbReference type="InterPro" id="IPR050816">
    <property type="entry name" value="Flavin-dep_Halogenase_NPB"/>
</dbReference>
<comment type="similarity">
    <text evidence="1">Belongs to the flavin-dependent halogenase family. Bacterial tryptophan halogenase subfamily.</text>
</comment>
<sequence>MGNDAVHPLEKLVSTFDADEQNGVHAWLGNTLPGISLRSNHERVVDLPPRPRSDDPAAIRSVGVIGGGTAGYLTAIALRTKRPWLDVSLVESPTVPIIGVGEATVPGLVVFLHHYLGIDVEEFYREVRPTWKLGIRFDWGPDPDGFMAPFDWDGNTIGTAGAMRTDGHIGAYTVQSLLMGADRVPVFDLGDQHVSLMKYLPFAYHMDNARLVAYLAAVAEQRGVRHVRSTIADVVLSSAEHVDHLRADDGRELRFDFYVDCSGFRSLLLGKALKTPFHSYASSLSTDSAVTGNLDHGGRLKAYTSAVTMQSGWCWQIPTPEDDHLGYVYSSSAISDDDAAAELSRRFPGISEPRQVRFRVGRHDRTWRGNVMGIGNSYAFVEPLESTGLLMITSGVQSLLAALPPSHDAPHARDLVNRGLADRWDALRWFLSLHYKFNTRLDTTFWKEARANTDISGAQALLDMYATGVPLRFRHPLLRVFARVSTPTFYGLSGVETILLGQQVPTRLLHPAELDGAWARRRAAAEAFVRRALPQHEALAAFHTDPSFNQALLFDDDSWASPRNAEQIGMAAG</sequence>
<name>A0ABV9Y2N1_9PSEU</name>
<organism evidence="2 3">
    <name type="scientific">Saccharothrix xinjiangensis</name>
    <dbReference type="NCBI Taxonomy" id="204798"/>
    <lineage>
        <taxon>Bacteria</taxon>
        <taxon>Bacillati</taxon>
        <taxon>Actinomycetota</taxon>
        <taxon>Actinomycetes</taxon>
        <taxon>Pseudonocardiales</taxon>
        <taxon>Pseudonocardiaceae</taxon>
        <taxon>Saccharothrix</taxon>
    </lineage>
</organism>
<evidence type="ECO:0000313" key="2">
    <source>
        <dbReference type="EMBL" id="MFC5055772.1"/>
    </source>
</evidence>
<dbReference type="PANTHER" id="PTHR43747">
    <property type="entry name" value="FAD-BINDING PROTEIN"/>
    <property type="match status" value="1"/>
</dbReference>
<keyword evidence="3" id="KW-1185">Reference proteome</keyword>
<protein>
    <submittedName>
        <fullName evidence="2">Tryptophan halogenase family protein</fullName>
    </submittedName>
</protein>